<organism evidence="3 4">
    <name type="scientific">Morus notabilis</name>
    <dbReference type="NCBI Taxonomy" id="981085"/>
    <lineage>
        <taxon>Eukaryota</taxon>
        <taxon>Viridiplantae</taxon>
        <taxon>Streptophyta</taxon>
        <taxon>Embryophyta</taxon>
        <taxon>Tracheophyta</taxon>
        <taxon>Spermatophyta</taxon>
        <taxon>Magnoliopsida</taxon>
        <taxon>eudicotyledons</taxon>
        <taxon>Gunneridae</taxon>
        <taxon>Pentapetalae</taxon>
        <taxon>rosids</taxon>
        <taxon>fabids</taxon>
        <taxon>Rosales</taxon>
        <taxon>Moraceae</taxon>
        <taxon>Moreae</taxon>
        <taxon>Morus</taxon>
    </lineage>
</organism>
<evidence type="ECO:0000256" key="2">
    <source>
        <dbReference type="SAM" id="Phobius"/>
    </source>
</evidence>
<name>W9QX03_9ROSA</name>
<reference evidence="4" key="1">
    <citation type="submission" date="2013-01" db="EMBL/GenBank/DDBJ databases">
        <title>Draft Genome Sequence of a Mulberry Tree, Morus notabilis C.K. Schneid.</title>
        <authorList>
            <person name="He N."/>
            <person name="Zhao S."/>
        </authorList>
    </citation>
    <scope>NUCLEOTIDE SEQUENCE</scope>
</reference>
<keyword evidence="2" id="KW-0472">Membrane</keyword>
<feature type="region of interest" description="Disordered" evidence="1">
    <location>
        <begin position="38"/>
        <end position="81"/>
    </location>
</feature>
<keyword evidence="2" id="KW-1133">Transmembrane helix</keyword>
<protein>
    <submittedName>
        <fullName evidence="3">Uncharacterized protein</fullName>
    </submittedName>
</protein>
<feature type="transmembrane region" description="Helical" evidence="2">
    <location>
        <begin position="12"/>
        <end position="33"/>
    </location>
</feature>
<keyword evidence="2" id="KW-0812">Transmembrane</keyword>
<keyword evidence="4" id="KW-1185">Reference proteome</keyword>
<dbReference type="EMBL" id="KE343794">
    <property type="protein sequence ID" value="EXB41285.1"/>
    <property type="molecule type" value="Genomic_DNA"/>
</dbReference>
<proteinExistence type="predicted"/>
<dbReference type="Proteomes" id="UP000030645">
    <property type="component" value="Unassembled WGS sequence"/>
</dbReference>
<dbReference type="AlphaFoldDB" id="W9QX03"/>
<sequence length="143" mass="14076">MASRCLPKPSKFVVAFFVIALFVSLNFFTMAAGRVRGGGRGSSGSRGGGSGGSASGGSGSRSGGSGGGGRRGSGRGSGGGAVIAGTGGVIAGSSGRRCFHGESSSRNNTYYCRSDSQKSGSYLSLQSHALLGFSCMLLAFAVL</sequence>
<evidence type="ECO:0000313" key="4">
    <source>
        <dbReference type="Proteomes" id="UP000030645"/>
    </source>
</evidence>
<accession>W9QX03</accession>
<evidence type="ECO:0000256" key="1">
    <source>
        <dbReference type="SAM" id="MobiDB-lite"/>
    </source>
</evidence>
<evidence type="ECO:0000313" key="3">
    <source>
        <dbReference type="EMBL" id="EXB41285.1"/>
    </source>
</evidence>
<gene>
    <name evidence="3" type="ORF">L484_004455</name>
</gene>